<evidence type="ECO:0000256" key="1">
    <source>
        <dbReference type="ARBA" id="ARBA00004653"/>
    </source>
</evidence>
<keyword evidence="3" id="KW-0808">Transferase</keyword>
<protein>
    <recommendedName>
        <fullName evidence="10">Glycosyltransferase 2-like domain-containing protein</fullName>
    </recommendedName>
</protein>
<dbReference type="SUPFAM" id="SSF53448">
    <property type="entry name" value="Nucleotide-diphospho-sugar transferases"/>
    <property type="match status" value="1"/>
</dbReference>
<proteinExistence type="predicted"/>
<evidence type="ECO:0000256" key="4">
    <source>
        <dbReference type="ARBA" id="ARBA00022692"/>
    </source>
</evidence>
<evidence type="ECO:0000259" key="10">
    <source>
        <dbReference type="Pfam" id="PF00535"/>
    </source>
</evidence>
<keyword evidence="4 9" id="KW-0812">Transmembrane</keyword>
<dbReference type="InterPro" id="IPR029044">
    <property type="entry name" value="Nucleotide-diphossugar_trans"/>
</dbReference>
<feature type="transmembrane region" description="Helical" evidence="9">
    <location>
        <begin position="165"/>
        <end position="189"/>
    </location>
</feature>
<dbReference type="AlphaFoldDB" id="A0A218W844"/>
<dbReference type="Pfam" id="PF00535">
    <property type="entry name" value="Glycos_transf_2"/>
    <property type="match status" value="1"/>
</dbReference>
<organism evidence="11 12">
    <name type="scientific">Punica granatum</name>
    <name type="common">Pomegranate</name>
    <dbReference type="NCBI Taxonomy" id="22663"/>
    <lineage>
        <taxon>Eukaryota</taxon>
        <taxon>Viridiplantae</taxon>
        <taxon>Streptophyta</taxon>
        <taxon>Embryophyta</taxon>
        <taxon>Tracheophyta</taxon>
        <taxon>Spermatophyta</taxon>
        <taxon>Magnoliopsida</taxon>
        <taxon>eudicotyledons</taxon>
        <taxon>Gunneridae</taxon>
        <taxon>Pentapetalae</taxon>
        <taxon>rosids</taxon>
        <taxon>malvids</taxon>
        <taxon>Myrtales</taxon>
        <taxon>Lythraceae</taxon>
        <taxon>Punica</taxon>
    </lineage>
</organism>
<evidence type="ECO:0000256" key="7">
    <source>
        <dbReference type="ARBA" id="ARBA00023136"/>
    </source>
</evidence>
<keyword evidence="6" id="KW-0333">Golgi apparatus</keyword>
<dbReference type="Gene3D" id="3.90.550.10">
    <property type="entry name" value="Spore Coat Polysaccharide Biosynthesis Protein SpsA, Chain A"/>
    <property type="match status" value="1"/>
</dbReference>
<evidence type="ECO:0000256" key="8">
    <source>
        <dbReference type="ARBA" id="ARBA00023316"/>
    </source>
</evidence>
<comment type="caution">
    <text evidence="11">The sequence shown here is derived from an EMBL/GenBank/DDBJ whole genome shotgun (WGS) entry which is preliminary data.</text>
</comment>
<evidence type="ECO:0000256" key="2">
    <source>
        <dbReference type="ARBA" id="ARBA00022676"/>
    </source>
</evidence>
<sequence>MVELECQKWAAKGIDIMYQTRETRRGYKAGALQEGLERDYVKHCEFVAIFDADFRPEQNFLKRAIPFFNNNPDLALVQARWRFDECLLTRMQEMSLDYHFKVEQQVGSDTHSFFGFNGGWKDQTTVEDMDLAVRASLCGWKFVYLGDLQKIEFWKKLHVIYSSFFVQKIIASMITFFFYCVVLPLTIFIPEVEAPVWGSFYIPSIIAILTSVGTPSLRKEGQALEGYLGTPNYLSPKAANTTLHQAFYCSLL</sequence>
<dbReference type="Proteomes" id="UP000197138">
    <property type="component" value="Unassembled WGS sequence"/>
</dbReference>
<keyword evidence="5 9" id="KW-1133">Transmembrane helix</keyword>
<keyword evidence="2" id="KW-0328">Glycosyltransferase</keyword>
<evidence type="ECO:0000256" key="3">
    <source>
        <dbReference type="ARBA" id="ARBA00022679"/>
    </source>
</evidence>
<dbReference type="GO" id="GO:0000139">
    <property type="term" value="C:Golgi membrane"/>
    <property type="evidence" value="ECO:0007669"/>
    <property type="project" value="UniProtKB-SubCell"/>
</dbReference>
<evidence type="ECO:0000256" key="9">
    <source>
        <dbReference type="SAM" id="Phobius"/>
    </source>
</evidence>
<evidence type="ECO:0000256" key="6">
    <source>
        <dbReference type="ARBA" id="ARBA00023034"/>
    </source>
</evidence>
<dbReference type="PANTHER" id="PTHR32044">
    <property type="entry name" value="GLUCOMANNAN 4-BETA-MANNOSYLTRANSFERASE 9"/>
    <property type="match status" value="1"/>
</dbReference>
<dbReference type="EMBL" id="MTKT01004939">
    <property type="protein sequence ID" value="OWM68965.1"/>
    <property type="molecule type" value="Genomic_DNA"/>
</dbReference>
<dbReference type="InterPro" id="IPR001173">
    <property type="entry name" value="Glyco_trans_2-like"/>
</dbReference>
<accession>A0A218W844</accession>
<evidence type="ECO:0000313" key="11">
    <source>
        <dbReference type="EMBL" id="OWM68965.1"/>
    </source>
</evidence>
<keyword evidence="8" id="KW-0961">Cell wall biogenesis/degradation</keyword>
<reference evidence="12" key="1">
    <citation type="journal article" date="2017" name="Plant J.">
        <title>The pomegranate (Punica granatum L.) genome and the genomics of punicalagin biosynthesis.</title>
        <authorList>
            <person name="Qin G."/>
            <person name="Xu C."/>
            <person name="Ming R."/>
            <person name="Tang H."/>
            <person name="Guyot R."/>
            <person name="Kramer E.M."/>
            <person name="Hu Y."/>
            <person name="Yi X."/>
            <person name="Qi Y."/>
            <person name="Xu X."/>
            <person name="Gao Z."/>
            <person name="Pan H."/>
            <person name="Jian J."/>
            <person name="Tian Y."/>
            <person name="Yue Z."/>
            <person name="Xu Y."/>
        </authorList>
    </citation>
    <scope>NUCLEOTIDE SEQUENCE [LARGE SCALE GENOMIC DNA]</scope>
    <source>
        <strain evidence="12">cv. Dabenzi</strain>
    </source>
</reference>
<evidence type="ECO:0000313" key="12">
    <source>
        <dbReference type="Proteomes" id="UP000197138"/>
    </source>
</evidence>
<dbReference type="GO" id="GO:0071555">
    <property type="term" value="P:cell wall organization"/>
    <property type="evidence" value="ECO:0007669"/>
    <property type="project" value="UniProtKB-KW"/>
</dbReference>
<name>A0A218W844_PUNGR</name>
<dbReference type="PANTHER" id="PTHR32044:SF17">
    <property type="entry name" value="GLUCOMANNAN 4-BETA-MANNOSYLTRANSFERASE 2"/>
    <property type="match status" value="1"/>
</dbReference>
<dbReference type="GO" id="GO:0051753">
    <property type="term" value="F:mannan synthase activity"/>
    <property type="evidence" value="ECO:0007669"/>
    <property type="project" value="TreeGrafter"/>
</dbReference>
<gene>
    <name evidence="11" type="ORF">CDL15_Pgr025152</name>
</gene>
<feature type="transmembrane region" description="Helical" evidence="9">
    <location>
        <begin position="195"/>
        <end position="214"/>
    </location>
</feature>
<feature type="domain" description="Glycosyltransferase 2-like" evidence="10">
    <location>
        <begin position="6"/>
        <end position="117"/>
    </location>
</feature>
<evidence type="ECO:0000256" key="5">
    <source>
        <dbReference type="ARBA" id="ARBA00022989"/>
    </source>
</evidence>
<comment type="subcellular location">
    <subcellularLocation>
        <location evidence="1">Golgi apparatus membrane</location>
        <topology evidence="1">Multi-pass membrane protein</topology>
    </subcellularLocation>
</comment>
<keyword evidence="7 9" id="KW-0472">Membrane</keyword>